<dbReference type="InterPro" id="IPR036439">
    <property type="entry name" value="Dockerin_dom_sf"/>
</dbReference>
<feature type="signal peptide" evidence="5">
    <location>
        <begin position="1"/>
        <end position="25"/>
    </location>
</feature>
<dbReference type="AlphaFoldDB" id="G8LWH5"/>
<comment type="similarity">
    <text evidence="1">Belongs to the pectinesterase family.</text>
</comment>
<dbReference type="EMBL" id="CP003065">
    <property type="protein sequence ID" value="AEV67601.1"/>
    <property type="molecule type" value="Genomic_DNA"/>
</dbReference>
<dbReference type="KEGG" id="ccl:Clocl_0923"/>
<proteinExistence type="inferred from homology"/>
<dbReference type="InterPro" id="IPR011050">
    <property type="entry name" value="Pectin_lyase_fold/virulence"/>
</dbReference>
<dbReference type="SUPFAM" id="SSF49785">
    <property type="entry name" value="Galactose-binding domain-like"/>
    <property type="match status" value="1"/>
</dbReference>
<keyword evidence="3 5" id="KW-0063">Aspartyl esterase</keyword>
<reference evidence="10" key="1">
    <citation type="submission" date="2011-12" db="EMBL/GenBank/DDBJ databases">
        <title>Complete sequence of Clostridium clariflavum DSM 19732.</title>
        <authorList>
            <consortium name="US DOE Joint Genome Institute"/>
            <person name="Lucas S."/>
            <person name="Han J."/>
            <person name="Lapidus A."/>
            <person name="Cheng J.-F."/>
            <person name="Goodwin L."/>
            <person name="Pitluck S."/>
            <person name="Peters L."/>
            <person name="Teshima H."/>
            <person name="Detter J.C."/>
            <person name="Han C."/>
            <person name="Tapia R."/>
            <person name="Land M."/>
            <person name="Hauser L."/>
            <person name="Kyrpides N."/>
            <person name="Ivanova N."/>
            <person name="Pagani I."/>
            <person name="Kitzmiller T."/>
            <person name="Lynd L."/>
            <person name="Izquierdo J."/>
            <person name="Woyke T."/>
        </authorList>
    </citation>
    <scope>NUCLEOTIDE SEQUENCE [LARGE SCALE GENOMIC DNA]</scope>
    <source>
        <strain evidence="10">DSM 19732 / NBRC 101661 / EBR45</strain>
    </source>
</reference>
<evidence type="ECO:0000256" key="6">
    <source>
        <dbReference type="SAM" id="MobiDB-lite"/>
    </source>
</evidence>
<dbReference type="PANTHER" id="PTHR31321">
    <property type="entry name" value="ACYL-COA THIOESTER HYDROLASE YBHC-RELATED"/>
    <property type="match status" value="1"/>
</dbReference>
<accession>G8LWH5</accession>
<sequence precursor="true">MMKRLLVLLIVLGMAFSIYPNSGLAADDVSAMYGDLNGDGSVNSIDYAIMKSYLIGIRSNFPVLNGEVVGDVNADNSVNSIDYAFIKSYLLGLISEFPAEKTRPLTTPAPQEEAIYEAEDAALYNSFLETIHSGFSGSGYVNYNNEYGSYVEWKVNVAKNGAYKLIFRYANGANTNRAMSISVNKKIARNSLDFNPTGSWTGWSESYIVVKLDQGDNLIRATAITADGGPNVDYLKVMSTNEPVMTPDPTTAQTPAPTPKNETPVPSSSTTIPAGAIIVDKSGRGNYTTVQAAVNSLGSKSSDAKTIYIKNGNYKEVVTIPNGISNLTIIGESKENVIIHYDNYNGKSNGSGGTYGTSGSASVFIKGSDITVHNITFMNSFEEKGNSNEQAVALSATGNRIKFNNCIFRGNQDTLLCDGGTQYFYKCLIEGDVDFIFGRSQAVFEECEIRSLNRGSKTNNGYITAARTDASAPYGFVFINCRLTCEWGTAANSVWLGRPWCPNGTDVNKPAVAYINCYMDAHIKTEGWTSMSGVDPSHGRFYEYNSWGSGAAKNSSRPQLTAAQAANYTKINVLGGWNPSF</sequence>
<dbReference type="InterPro" id="IPR012334">
    <property type="entry name" value="Pectin_lyas_fold"/>
</dbReference>
<feature type="chain" id="PRO_5005133018" description="Pectinesterase" evidence="5">
    <location>
        <begin position="26"/>
        <end position="581"/>
    </location>
</feature>
<evidence type="ECO:0000256" key="2">
    <source>
        <dbReference type="ARBA" id="ARBA00022801"/>
    </source>
</evidence>
<keyword evidence="5" id="KW-0732">Signal</keyword>
<dbReference type="Proteomes" id="UP000005435">
    <property type="component" value="Chromosome"/>
</dbReference>
<feature type="region of interest" description="Disordered" evidence="6">
    <location>
        <begin position="243"/>
        <end position="273"/>
    </location>
</feature>
<evidence type="ECO:0000313" key="10">
    <source>
        <dbReference type="Proteomes" id="UP000005435"/>
    </source>
</evidence>
<dbReference type="GO" id="GO:0030246">
    <property type="term" value="F:carbohydrate binding"/>
    <property type="evidence" value="ECO:0007669"/>
    <property type="project" value="InterPro"/>
</dbReference>
<dbReference type="eggNOG" id="COG4677">
    <property type="taxonomic scope" value="Bacteria"/>
</dbReference>
<dbReference type="CDD" id="cd04082">
    <property type="entry name" value="CBM35_pectate_lyase-like"/>
    <property type="match status" value="1"/>
</dbReference>
<dbReference type="CDD" id="cd14256">
    <property type="entry name" value="Dockerin_I"/>
    <property type="match status" value="1"/>
</dbReference>
<dbReference type="PROSITE" id="PS00503">
    <property type="entry name" value="PECTINESTERASE_2"/>
    <property type="match status" value="1"/>
</dbReference>
<dbReference type="Pfam" id="PF00404">
    <property type="entry name" value="Dockerin_1"/>
    <property type="match status" value="1"/>
</dbReference>
<dbReference type="UniPathway" id="UPA00545">
    <property type="reaction ID" value="UER00823"/>
</dbReference>
<keyword evidence="10" id="KW-1185">Reference proteome</keyword>
<evidence type="ECO:0000313" key="9">
    <source>
        <dbReference type="EMBL" id="AEV67601.1"/>
    </source>
</evidence>
<comment type="catalytic activity">
    <reaction evidence="5">
        <text>[(1-&gt;4)-alpha-D-galacturonosyl methyl ester](n) + n H2O = [(1-&gt;4)-alpha-D-galacturonosyl](n) + n methanol + n H(+)</text>
        <dbReference type="Rhea" id="RHEA:22380"/>
        <dbReference type="Rhea" id="RHEA-COMP:14570"/>
        <dbReference type="Rhea" id="RHEA-COMP:14573"/>
        <dbReference type="ChEBI" id="CHEBI:15377"/>
        <dbReference type="ChEBI" id="CHEBI:15378"/>
        <dbReference type="ChEBI" id="CHEBI:17790"/>
        <dbReference type="ChEBI" id="CHEBI:140522"/>
        <dbReference type="ChEBI" id="CHEBI:140523"/>
        <dbReference type="EC" id="3.1.1.11"/>
    </reaction>
</comment>
<dbReference type="SUPFAM" id="SSF63446">
    <property type="entry name" value="Type I dockerin domain"/>
    <property type="match status" value="1"/>
</dbReference>
<feature type="compositionally biased region" description="Polar residues" evidence="6">
    <location>
        <begin position="260"/>
        <end position="272"/>
    </location>
</feature>
<dbReference type="PROSITE" id="PS51766">
    <property type="entry name" value="DOCKERIN"/>
    <property type="match status" value="1"/>
</dbReference>
<dbReference type="PANTHER" id="PTHR31321:SF57">
    <property type="entry name" value="PECTINESTERASE 53-RELATED"/>
    <property type="match status" value="1"/>
</dbReference>
<dbReference type="STRING" id="720554.Clocl_0923"/>
<dbReference type="GO" id="GO:0045490">
    <property type="term" value="P:pectin catabolic process"/>
    <property type="evidence" value="ECO:0007669"/>
    <property type="project" value="UniProtKB-UniRule"/>
</dbReference>
<dbReference type="Pfam" id="PF01095">
    <property type="entry name" value="Pectinesterase"/>
    <property type="match status" value="1"/>
</dbReference>
<dbReference type="Gene3D" id="1.10.1330.10">
    <property type="entry name" value="Dockerin domain"/>
    <property type="match status" value="1"/>
</dbReference>
<dbReference type="Gene3D" id="2.160.20.10">
    <property type="entry name" value="Single-stranded right-handed beta-helix, Pectin lyase-like"/>
    <property type="match status" value="1"/>
</dbReference>
<dbReference type="InterPro" id="IPR008979">
    <property type="entry name" value="Galactose-bd-like_sf"/>
</dbReference>
<evidence type="ECO:0000256" key="4">
    <source>
        <dbReference type="PROSITE-ProRule" id="PRU10040"/>
    </source>
</evidence>
<dbReference type="Gene3D" id="2.60.120.260">
    <property type="entry name" value="Galactose-binding domain-like"/>
    <property type="match status" value="1"/>
</dbReference>
<dbReference type="PROSITE" id="PS00448">
    <property type="entry name" value="CLOS_CELLULOSOME_RPT"/>
    <property type="match status" value="1"/>
</dbReference>
<feature type="active site" evidence="4">
    <location>
        <position position="434"/>
    </location>
</feature>
<keyword evidence="2 5" id="KW-0378">Hydrolase</keyword>
<dbReference type="PROSITE" id="PS51175">
    <property type="entry name" value="CBM6"/>
    <property type="match status" value="1"/>
</dbReference>
<dbReference type="GO" id="GO:0030599">
    <property type="term" value="F:pectinesterase activity"/>
    <property type="evidence" value="ECO:0007669"/>
    <property type="project" value="UniProtKB-UniRule"/>
</dbReference>
<evidence type="ECO:0000259" key="8">
    <source>
        <dbReference type="PROSITE" id="PS51766"/>
    </source>
</evidence>
<dbReference type="InterPro" id="IPR002105">
    <property type="entry name" value="Dockerin_1_rpt"/>
</dbReference>
<name>G8LWH5_ACECE</name>
<feature type="domain" description="CBM6" evidence="7">
    <location>
        <begin position="114"/>
        <end position="238"/>
    </location>
</feature>
<dbReference type="GO" id="GO:0009279">
    <property type="term" value="C:cell outer membrane"/>
    <property type="evidence" value="ECO:0007669"/>
    <property type="project" value="TreeGrafter"/>
</dbReference>
<dbReference type="eggNOG" id="COG2133">
    <property type="taxonomic scope" value="Bacteria"/>
</dbReference>
<dbReference type="InterPro" id="IPR000070">
    <property type="entry name" value="Pectinesterase_cat"/>
</dbReference>
<dbReference type="InterPro" id="IPR005084">
    <property type="entry name" value="CBM6"/>
</dbReference>
<evidence type="ECO:0000256" key="3">
    <source>
        <dbReference type="ARBA" id="ARBA00023085"/>
    </source>
</evidence>
<feature type="domain" description="Dockerin" evidence="8">
    <location>
        <begin position="29"/>
        <end position="99"/>
    </location>
</feature>
<protein>
    <recommendedName>
        <fullName evidence="5">Pectinesterase</fullName>
        <ecNumber evidence="5">3.1.1.11</ecNumber>
    </recommendedName>
</protein>
<dbReference type="HOGENOM" id="CLU_469057_0_0_9"/>
<organism evidence="9 10">
    <name type="scientific">Acetivibrio clariflavus (strain DSM 19732 / NBRC 101661 / EBR45)</name>
    <name type="common">Clostridium clariflavum</name>
    <dbReference type="NCBI Taxonomy" id="720554"/>
    <lineage>
        <taxon>Bacteria</taxon>
        <taxon>Bacillati</taxon>
        <taxon>Bacillota</taxon>
        <taxon>Clostridia</taxon>
        <taxon>Eubacteriales</taxon>
        <taxon>Oscillospiraceae</taxon>
        <taxon>Acetivibrio</taxon>
    </lineage>
</organism>
<dbReference type="InterPro" id="IPR033131">
    <property type="entry name" value="Pectinesterase_Asp_AS"/>
</dbReference>
<dbReference type="SUPFAM" id="SSF51126">
    <property type="entry name" value="Pectin lyase-like"/>
    <property type="match status" value="1"/>
</dbReference>
<comment type="pathway">
    <text evidence="5">Glycan metabolism; pectin degradation; 2-dehydro-3-deoxy-D-gluconate from pectin: step 1/5.</text>
</comment>
<dbReference type="EC" id="3.1.1.11" evidence="5"/>
<dbReference type="GO" id="GO:0004553">
    <property type="term" value="F:hydrolase activity, hydrolyzing O-glycosyl compounds"/>
    <property type="evidence" value="ECO:0007669"/>
    <property type="project" value="InterPro"/>
</dbReference>
<reference evidence="9 10" key="2">
    <citation type="journal article" date="2012" name="Stand. Genomic Sci.">
        <title>Complete Genome Sequence of Clostridium clariflavum DSM 19732.</title>
        <authorList>
            <person name="Izquierdo J.A."/>
            <person name="Goodwin L."/>
            <person name="Davenport K.W."/>
            <person name="Teshima H."/>
            <person name="Bruce D."/>
            <person name="Detter C."/>
            <person name="Tapia R."/>
            <person name="Han S."/>
            <person name="Land M."/>
            <person name="Hauser L."/>
            <person name="Jeffries C.D."/>
            <person name="Han J."/>
            <person name="Pitluck S."/>
            <person name="Nolan M."/>
            <person name="Chen A."/>
            <person name="Huntemann M."/>
            <person name="Mavromatis K."/>
            <person name="Mikhailova N."/>
            <person name="Liolios K."/>
            <person name="Woyke T."/>
            <person name="Lynd L.R."/>
        </authorList>
    </citation>
    <scope>NUCLEOTIDE SEQUENCE [LARGE SCALE GENOMIC DNA]</scope>
    <source>
        <strain evidence="10">DSM 19732 / NBRC 101661 / EBR45</strain>
    </source>
</reference>
<dbReference type="GO" id="GO:0042545">
    <property type="term" value="P:cell wall modification"/>
    <property type="evidence" value="ECO:0007669"/>
    <property type="project" value="UniProtKB-UniRule"/>
</dbReference>
<dbReference type="Pfam" id="PF03422">
    <property type="entry name" value="CBM_6"/>
    <property type="match status" value="1"/>
</dbReference>
<evidence type="ECO:0000259" key="7">
    <source>
        <dbReference type="PROSITE" id="PS51175"/>
    </source>
</evidence>
<evidence type="ECO:0000256" key="5">
    <source>
        <dbReference type="RuleBase" id="RU000589"/>
    </source>
</evidence>
<evidence type="ECO:0000256" key="1">
    <source>
        <dbReference type="ARBA" id="ARBA00008891"/>
    </source>
</evidence>
<gene>
    <name evidence="9" type="ordered locus">Clocl_0923</name>
</gene>
<dbReference type="InterPro" id="IPR016134">
    <property type="entry name" value="Dockerin_dom"/>
</dbReference>